<dbReference type="Proteomes" id="UP000071065">
    <property type="component" value="Chromosome"/>
</dbReference>
<protein>
    <submittedName>
        <fullName evidence="1">Uncharacterized protein</fullName>
    </submittedName>
</protein>
<accession>A0A142BG91</accession>
<dbReference type="PATRIC" id="fig|570277.3.peg.4115"/>
<evidence type="ECO:0000313" key="2">
    <source>
        <dbReference type="Proteomes" id="UP000071065"/>
    </source>
</evidence>
<reference evidence="1 2" key="1">
    <citation type="journal article" date="2016" name="Front. Microbiol.">
        <title>Genomic Insight into the Host-Endosymbiont Relationship of Endozoicomonas montiporae CL-33(T) with its Coral Host.</title>
        <authorList>
            <person name="Ding J.-Y."/>
            <person name="Shiu J.-H."/>
            <person name="Chen W.-M."/>
            <person name="Chiang Y.-R."/>
            <person name="Tang S.-L."/>
        </authorList>
    </citation>
    <scope>NUCLEOTIDE SEQUENCE [LARGE SCALE GENOMIC DNA]</scope>
    <source>
        <strain evidence="1 2">CL-33</strain>
    </source>
</reference>
<evidence type="ECO:0000313" key="1">
    <source>
        <dbReference type="EMBL" id="AMO57767.1"/>
    </source>
</evidence>
<sequence>MGRSNSSIFSTGHLQHIWYTYPDNHVEKIISQERNNYGRVATIQSARQAPTGHLHG</sequence>
<organism evidence="1 2">
    <name type="scientific">Endozoicomonas montiporae CL-33</name>
    <dbReference type="NCBI Taxonomy" id="570277"/>
    <lineage>
        <taxon>Bacteria</taxon>
        <taxon>Pseudomonadati</taxon>
        <taxon>Pseudomonadota</taxon>
        <taxon>Gammaproteobacteria</taxon>
        <taxon>Oceanospirillales</taxon>
        <taxon>Endozoicomonadaceae</taxon>
        <taxon>Endozoicomonas</taxon>
    </lineage>
</organism>
<dbReference type="AlphaFoldDB" id="A0A142BG91"/>
<dbReference type="EMBL" id="CP013251">
    <property type="protein sequence ID" value="AMO57767.1"/>
    <property type="molecule type" value="Genomic_DNA"/>
</dbReference>
<gene>
    <name evidence="1" type="ORF">EZMO1_3824</name>
</gene>
<dbReference type="STRING" id="570277.EZMO1_3824"/>
<name>A0A142BG91_9GAMM</name>
<dbReference type="KEGG" id="emp:EZMO1_3824"/>
<proteinExistence type="predicted"/>